<keyword evidence="1" id="KW-1133">Transmembrane helix</keyword>
<reference evidence="2 3" key="1">
    <citation type="submission" date="2024-07" db="EMBL/GenBank/DDBJ databases">
        <title>Section-level genome sequencing and comparative genomics of Aspergillus sections Usti and Cavernicolus.</title>
        <authorList>
            <consortium name="Lawrence Berkeley National Laboratory"/>
            <person name="Nybo J.L."/>
            <person name="Vesth T.C."/>
            <person name="Theobald S."/>
            <person name="Frisvad J.C."/>
            <person name="Larsen T.O."/>
            <person name="Kjaerboelling I."/>
            <person name="Rothschild-Mancinelli K."/>
            <person name="Lyhne E.K."/>
            <person name="Kogle M.E."/>
            <person name="Barry K."/>
            <person name="Clum A."/>
            <person name="Na H."/>
            <person name="Ledsgaard L."/>
            <person name="Lin J."/>
            <person name="Lipzen A."/>
            <person name="Kuo A."/>
            <person name="Riley R."/>
            <person name="Mondo S."/>
            <person name="Labutti K."/>
            <person name="Haridas S."/>
            <person name="Pangalinan J."/>
            <person name="Salamov A.A."/>
            <person name="Simmons B.A."/>
            <person name="Magnuson J.K."/>
            <person name="Chen J."/>
            <person name="Drula E."/>
            <person name="Henrissat B."/>
            <person name="Wiebenga A."/>
            <person name="Lubbers R.J."/>
            <person name="Gomes A.C."/>
            <person name="Makela M.R."/>
            <person name="Stajich J."/>
            <person name="Grigoriev I.V."/>
            <person name="Mortensen U.H."/>
            <person name="De Vries R.P."/>
            <person name="Baker S.E."/>
            <person name="Andersen M.R."/>
        </authorList>
    </citation>
    <scope>NUCLEOTIDE SEQUENCE [LARGE SCALE GENOMIC DNA]</scope>
    <source>
        <strain evidence="2 3">CBS 588.65</strain>
    </source>
</reference>
<name>A0ABR4GWI9_9EURO</name>
<gene>
    <name evidence="2" type="ORF">BJX63DRAFT_412107</name>
</gene>
<keyword evidence="3" id="KW-1185">Reference proteome</keyword>
<feature type="transmembrane region" description="Helical" evidence="1">
    <location>
        <begin position="21"/>
        <end position="41"/>
    </location>
</feature>
<evidence type="ECO:0008006" key="4">
    <source>
        <dbReference type="Google" id="ProtNLM"/>
    </source>
</evidence>
<evidence type="ECO:0000313" key="2">
    <source>
        <dbReference type="EMBL" id="KAL2803391.1"/>
    </source>
</evidence>
<proteinExistence type="predicted"/>
<organism evidence="2 3">
    <name type="scientific">Aspergillus granulosus</name>
    <dbReference type="NCBI Taxonomy" id="176169"/>
    <lineage>
        <taxon>Eukaryota</taxon>
        <taxon>Fungi</taxon>
        <taxon>Dikarya</taxon>
        <taxon>Ascomycota</taxon>
        <taxon>Pezizomycotina</taxon>
        <taxon>Eurotiomycetes</taxon>
        <taxon>Eurotiomycetidae</taxon>
        <taxon>Eurotiales</taxon>
        <taxon>Aspergillaceae</taxon>
        <taxon>Aspergillus</taxon>
        <taxon>Aspergillus subgen. Nidulantes</taxon>
    </lineage>
</organism>
<dbReference type="EMBL" id="JBFXLT010000140">
    <property type="protein sequence ID" value="KAL2803391.1"/>
    <property type="molecule type" value="Genomic_DNA"/>
</dbReference>
<keyword evidence="1" id="KW-0812">Transmembrane</keyword>
<evidence type="ECO:0000256" key="1">
    <source>
        <dbReference type="SAM" id="Phobius"/>
    </source>
</evidence>
<evidence type="ECO:0000313" key="3">
    <source>
        <dbReference type="Proteomes" id="UP001610334"/>
    </source>
</evidence>
<protein>
    <recommendedName>
        <fullName evidence="4">MFS transporter</fullName>
    </recommendedName>
</protein>
<sequence>MNIKQPDTTMHTQKIPCLFTFISIMILNSSALLGILAPRILAELYNQSYRP</sequence>
<comment type="caution">
    <text evidence="2">The sequence shown here is derived from an EMBL/GenBank/DDBJ whole genome shotgun (WGS) entry which is preliminary data.</text>
</comment>
<keyword evidence="1" id="KW-0472">Membrane</keyword>
<dbReference type="Proteomes" id="UP001610334">
    <property type="component" value="Unassembled WGS sequence"/>
</dbReference>
<accession>A0ABR4GWI9</accession>